<feature type="chain" id="PRO_5021870394" description="SCA7 domain-containing protein" evidence="1">
    <location>
        <begin position="17"/>
        <end position="140"/>
    </location>
</feature>
<protein>
    <recommendedName>
        <fullName evidence="2">SCA7 domain-containing protein</fullName>
    </recommendedName>
</protein>
<feature type="domain" description="SCA7" evidence="2">
    <location>
        <begin position="102"/>
        <end position="140"/>
    </location>
</feature>
<name>A0A540LQC5_MALBA</name>
<keyword evidence="1" id="KW-0732">Signal</keyword>
<feature type="signal peptide" evidence="1">
    <location>
        <begin position="1"/>
        <end position="16"/>
    </location>
</feature>
<proteinExistence type="predicted"/>
<accession>A0A540LQC5</accession>
<comment type="caution">
    <text evidence="3">The sequence shown here is derived from an EMBL/GenBank/DDBJ whole genome shotgun (WGS) entry which is preliminary data.</text>
</comment>
<dbReference type="Proteomes" id="UP000315295">
    <property type="component" value="Unassembled WGS sequence"/>
</dbReference>
<dbReference type="InterPro" id="IPR013243">
    <property type="entry name" value="SCA7_dom"/>
</dbReference>
<evidence type="ECO:0000259" key="2">
    <source>
        <dbReference type="PROSITE" id="PS51505"/>
    </source>
</evidence>
<sequence>MMIWHVALWESAYVLSSCESKASEYSNRNCLQPLLVPAAASGLAGRQEPWQDYSGGQWHGLSWEEIERILVEGERGRAARDRLQTSSHLSCLQAKSSWSIRGKNIMSDRHLTQSCGNPMVEKAKYCKDSLVCSKHEIPDM</sequence>
<dbReference type="AlphaFoldDB" id="A0A540LQC5"/>
<gene>
    <name evidence="3" type="ORF">C1H46_025929</name>
</gene>
<organism evidence="3 4">
    <name type="scientific">Malus baccata</name>
    <name type="common">Siberian crab apple</name>
    <name type="synonym">Pyrus baccata</name>
    <dbReference type="NCBI Taxonomy" id="106549"/>
    <lineage>
        <taxon>Eukaryota</taxon>
        <taxon>Viridiplantae</taxon>
        <taxon>Streptophyta</taxon>
        <taxon>Embryophyta</taxon>
        <taxon>Tracheophyta</taxon>
        <taxon>Spermatophyta</taxon>
        <taxon>Magnoliopsida</taxon>
        <taxon>eudicotyledons</taxon>
        <taxon>Gunneridae</taxon>
        <taxon>Pentapetalae</taxon>
        <taxon>rosids</taxon>
        <taxon>fabids</taxon>
        <taxon>Rosales</taxon>
        <taxon>Rosaceae</taxon>
        <taxon>Amygdaloideae</taxon>
        <taxon>Maleae</taxon>
        <taxon>Malus</taxon>
    </lineage>
</organism>
<reference evidence="3 4" key="1">
    <citation type="journal article" date="2019" name="G3 (Bethesda)">
        <title>Sequencing of a Wild Apple (Malus baccata) Genome Unravels the Differences Between Cultivated and Wild Apple Species Regarding Disease Resistance and Cold Tolerance.</title>
        <authorList>
            <person name="Chen X."/>
        </authorList>
    </citation>
    <scope>NUCLEOTIDE SEQUENCE [LARGE SCALE GENOMIC DNA]</scope>
    <source>
        <strain evidence="4">cv. Shandingzi</strain>
        <tissue evidence="3">Leaves</tissue>
    </source>
</reference>
<dbReference type="PROSITE" id="PS51505">
    <property type="entry name" value="SCA7"/>
    <property type="match status" value="1"/>
</dbReference>
<dbReference type="EMBL" id="VIEB01000508">
    <property type="protein sequence ID" value="TQD88509.1"/>
    <property type="molecule type" value="Genomic_DNA"/>
</dbReference>
<keyword evidence="4" id="KW-1185">Reference proteome</keyword>
<evidence type="ECO:0000313" key="3">
    <source>
        <dbReference type="EMBL" id="TQD88509.1"/>
    </source>
</evidence>
<evidence type="ECO:0000313" key="4">
    <source>
        <dbReference type="Proteomes" id="UP000315295"/>
    </source>
</evidence>
<evidence type="ECO:0000256" key="1">
    <source>
        <dbReference type="SAM" id="SignalP"/>
    </source>
</evidence>